<name>A0A0G1BFU4_9BACT</name>
<dbReference type="SUPFAM" id="SSF53756">
    <property type="entry name" value="UDP-Glycosyltransferase/glycogen phosphorylase"/>
    <property type="match status" value="1"/>
</dbReference>
<evidence type="ECO:0000256" key="1">
    <source>
        <dbReference type="ARBA" id="ARBA00022676"/>
    </source>
</evidence>
<comment type="caution">
    <text evidence="4">The sequence shown here is derived from an EMBL/GenBank/DDBJ whole genome shotgun (WGS) entry which is preliminary data.</text>
</comment>
<reference evidence="4 5" key="1">
    <citation type="journal article" date="2015" name="Nature">
        <title>rRNA introns, odd ribosomes, and small enigmatic genomes across a large radiation of phyla.</title>
        <authorList>
            <person name="Brown C.T."/>
            <person name="Hug L.A."/>
            <person name="Thomas B.C."/>
            <person name="Sharon I."/>
            <person name="Castelle C.J."/>
            <person name="Singh A."/>
            <person name="Wilkins M.J."/>
            <person name="Williams K.H."/>
            <person name="Banfield J.F."/>
        </authorList>
    </citation>
    <scope>NUCLEOTIDE SEQUENCE [LARGE SCALE GENOMIC DNA]</scope>
</reference>
<dbReference type="Gene3D" id="3.40.50.2000">
    <property type="entry name" value="Glycogen Phosphorylase B"/>
    <property type="match status" value="1"/>
</dbReference>
<dbReference type="GO" id="GO:0016757">
    <property type="term" value="F:glycosyltransferase activity"/>
    <property type="evidence" value="ECO:0007669"/>
    <property type="project" value="UniProtKB-KW"/>
</dbReference>
<dbReference type="AlphaFoldDB" id="A0A0G1BFU4"/>
<evidence type="ECO:0000259" key="3">
    <source>
        <dbReference type="Pfam" id="PF00534"/>
    </source>
</evidence>
<dbReference type="EMBL" id="LCEK01000014">
    <property type="protein sequence ID" value="KKS72064.1"/>
    <property type="molecule type" value="Genomic_DNA"/>
</dbReference>
<accession>A0A0G1BFU4</accession>
<dbReference type="PANTHER" id="PTHR12526:SF510">
    <property type="entry name" value="D-INOSITOL 3-PHOSPHATE GLYCOSYLTRANSFERASE"/>
    <property type="match status" value="1"/>
</dbReference>
<dbReference type="Pfam" id="PF00534">
    <property type="entry name" value="Glycos_transf_1"/>
    <property type="match status" value="1"/>
</dbReference>
<sequence>MAKKRKIYRSELPVYDCYDIAEKYNTSRKKDFGFDENDFVLLFFGYIRKYKGLDILLNAMPGLIKKIPNIKFLVVGESYEEFSFYENIVSELNLTNHVKMENRFVANEEVTKYYSVSDLVVLPYRSATQSGILNVAYGFLKPVLVTDVGGLAEFVDDNETGIVVDPESPDAICDGVLKFYSLQKSVDFSKNISIKISQNQFSSIAKLFDTIISDTLI</sequence>
<evidence type="ECO:0000313" key="4">
    <source>
        <dbReference type="EMBL" id="KKS72064.1"/>
    </source>
</evidence>
<feature type="domain" description="Glycosyl transferase family 1" evidence="3">
    <location>
        <begin position="29"/>
        <end position="185"/>
    </location>
</feature>
<evidence type="ECO:0000313" key="5">
    <source>
        <dbReference type="Proteomes" id="UP000033867"/>
    </source>
</evidence>
<organism evidence="4 5">
    <name type="scientific">Candidatus Magasanikbacteria bacterium GW2011_GWE2_42_7</name>
    <dbReference type="NCBI Taxonomy" id="1619052"/>
    <lineage>
        <taxon>Bacteria</taxon>
        <taxon>Candidatus Magasanikiibacteriota</taxon>
    </lineage>
</organism>
<protein>
    <submittedName>
        <fullName evidence="4">Glycosyltransferase</fullName>
    </submittedName>
</protein>
<keyword evidence="1" id="KW-0328">Glycosyltransferase</keyword>
<gene>
    <name evidence="4" type="ORF">UV42_C0014G0003</name>
</gene>
<evidence type="ECO:0000256" key="2">
    <source>
        <dbReference type="ARBA" id="ARBA00022679"/>
    </source>
</evidence>
<dbReference type="Proteomes" id="UP000033867">
    <property type="component" value="Unassembled WGS sequence"/>
</dbReference>
<proteinExistence type="predicted"/>
<dbReference type="PANTHER" id="PTHR12526">
    <property type="entry name" value="GLYCOSYLTRANSFERASE"/>
    <property type="match status" value="1"/>
</dbReference>
<dbReference type="InterPro" id="IPR001296">
    <property type="entry name" value="Glyco_trans_1"/>
</dbReference>
<keyword evidence="2 4" id="KW-0808">Transferase</keyword>